<name>A0AAP4WUP1_9GAMM</name>
<organism evidence="1 2">
    <name type="scientific">Cobetia amphilecti</name>
    <dbReference type="NCBI Taxonomy" id="1055104"/>
    <lineage>
        <taxon>Bacteria</taxon>
        <taxon>Pseudomonadati</taxon>
        <taxon>Pseudomonadota</taxon>
        <taxon>Gammaproteobacteria</taxon>
        <taxon>Oceanospirillales</taxon>
        <taxon>Halomonadaceae</taxon>
        <taxon>Cobetia</taxon>
    </lineage>
</organism>
<protein>
    <submittedName>
        <fullName evidence="1">Head-tail adaptor protein</fullName>
    </submittedName>
</protein>
<dbReference type="AlphaFoldDB" id="A0AAP4WUP1"/>
<dbReference type="InterPro" id="IPR008767">
    <property type="entry name" value="Phage_SPP1_head-tail_adaptor"/>
</dbReference>
<dbReference type="Gene3D" id="2.40.10.270">
    <property type="entry name" value="Bacteriophage SPP1 head-tail adaptor protein"/>
    <property type="match status" value="1"/>
</dbReference>
<dbReference type="RefSeq" id="WP_200019360.1">
    <property type="nucleotide sequence ID" value="NZ_JAUORK010000003.1"/>
</dbReference>
<dbReference type="EMBL" id="JAUORK010000003">
    <property type="protein sequence ID" value="MDO6671225.1"/>
    <property type="molecule type" value="Genomic_DNA"/>
</dbReference>
<dbReference type="InterPro" id="IPR038666">
    <property type="entry name" value="SSP1_head-tail_sf"/>
</dbReference>
<gene>
    <name evidence="1" type="ORF">Q4535_03740</name>
</gene>
<evidence type="ECO:0000313" key="2">
    <source>
        <dbReference type="Proteomes" id="UP001170481"/>
    </source>
</evidence>
<evidence type="ECO:0000313" key="1">
    <source>
        <dbReference type="EMBL" id="MDO6671225.1"/>
    </source>
</evidence>
<reference evidence="1" key="1">
    <citation type="submission" date="2023-07" db="EMBL/GenBank/DDBJ databases">
        <title>Genome content predicts the carbon catabolic preferences of heterotrophic bacteria.</title>
        <authorList>
            <person name="Gralka M."/>
        </authorList>
    </citation>
    <scope>NUCLEOTIDE SEQUENCE</scope>
    <source>
        <strain evidence="1">C2R13</strain>
    </source>
</reference>
<sequence length="181" mass="20364">MRAGQLRHRVTLLGGRTGHPPSWPTLREVWAEFVEPKSAGREEQAGIRAPSSTLVRMRPRDELAAGQIIRRRDGVLFIIESLDPARSMVEIAARRLQGVVAEYEPMRGEAYPIQAWLHRQNVFIGQANEARNVVEVLQPELRWPWPEPGDRIHIAGLALEIEGIVEGSDDGISVQLFTIPR</sequence>
<dbReference type="Pfam" id="PF05521">
    <property type="entry name" value="Phage_HCP"/>
    <property type="match status" value="1"/>
</dbReference>
<proteinExistence type="predicted"/>
<comment type="caution">
    <text evidence="1">The sequence shown here is derived from an EMBL/GenBank/DDBJ whole genome shotgun (WGS) entry which is preliminary data.</text>
</comment>
<accession>A0AAP4WUP1</accession>
<dbReference type="Proteomes" id="UP001170481">
    <property type="component" value="Unassembled WGS sequence"/>
</dbReference>